<dbReference type="AlphaFoldDB" id="A0A380RB51"/>
<gene>
    <name evidence="7" type="primary">cobB_4</name>
    <name evidence="6" type="synonym">cobB_2</name>
    <name evidence="6" type="ORF">NCTC13337_01226</name>
    <name evidence="7" type="ORF">NCTC13337_02725</name>
</gene>
<dbReference type="GO" id="GO:0070403">
    <property type="term" value="F:NAD+ binding"/>
    <property type="evidence" value="ECO:0007669"/>
    <property type="project" value="InterPro"/>
</dbReference>
<name>A0A380RB51_9GAMM</name>
<evidence type="ECO:0000313" key="8">
    <source>
        <dbReference type="Proteomes" id="UP000254601"/>
    </source>
</evidence>
<feature type="binding site" evidence="4">
    <location>
        <position position="175"/>
    </location>
    <ligand>
        <name>Zn(2+)</name>
        <dbReference type="ChEBI" id="CHEBI:29105"/>
    </ligand>
</feature>
<dbReference type="GO" id="GO:0046872">
    <property type="term" value="F:metal ion binding"/>
    <property type="evidence" value="ECO:0007669"/>
    <property type="project" value="UniProtKB-KW"/>
</dbReference>
<feature type="binding site" evidence="4">
    <location>
        <position position="178"/>
    </location>
    <ligand>
        <name>Zn(2+)</name>
        <dbReference type="ChEBI" id="CHEBI:29105"/>
    </ligand>
</feature>
<feature type="binding site" evidence="4">
    <location>
        <position position="144"/>
    </location>
    <ligand>
        <name>Zn(2+)</name>
        <dbReference type="ChEBI" id="CHEBI:29105"/>
    </ligand>
</feature>
<dbReference type="Gene3D" id="3.40.50.1220">
    <property type="entry name" value="TPP-binding domain"/>
    <property type="match status" value="1"/>
</dbReference>
<dbReference type="PANTHER" id="PTHR11085">
    <property type="entry name" value="NAD-DEPENDENT PROTEIN DEACYLASE SIRTUIN-5, MITOCHONDRIAL-RELATED"/>
    <property type="match status" value="1"/>
</dbReference>
<evidence type="ECO:0000259" key="5">
    <source>
        <dbReference type="PROSITE" id="PS50305"/>
    </source>
</evidence>
<keyword evidence="4" id="KW-0862">Zinc</keyword>
<feature type="domain" description="Deacetylase sirtuin-type" evidence="5">
    <location>
        <begin position="1"/>
        <end position="281"/>
    </location>
</feature>
<evidence type="ECO:0000313" key="7">
    <source>
        <dbReference type="EMBL" id="SUQ09732.1"/>
    </source>
</evidence>
<keyword evidence="7" id="KW-0378">Hydrolase</keyword>
<dbReference type="GO" id="GO:0017136">
    <property type="term" value="F:histone deacetylase activity, NAD-dependent"/>
    <property type="evidence" value="ECO:0007669"/>
    <property type="project" value="TreeGrafter"/>
</dbReference>
<dbReference type="Gene3D" id="3.30.1600.10">
    <property type="entry name" value="SIR2/SIRT2 'Small Domain"/>
    <property type="match status" value="1"/>
</dbReference>
<dbReference type="InterPro" id="IPR029035">
    <property type="entry name" value="DHS-like_NAD/FAD-binding_dom"/>
</dbReference>
<dbReference type="EC" id="2.3.1.286" evidence="1"/>
<evidence type="ECO:0000256" key="3">
    <source>
        <dbReference type="ARBA" id="ARBA00023027"/>
    </source>
</evidence>
<evidence type="ECO:0000256" key="1">
    <source>
        <dbReference type="ARBA" id="ARBA00012928"/>
    </source>
</evidence>
<organism evidence="7 8">
    <name type="scientific">Suttonella ornithocola</name>
    <dbReference type="NCBI Taxonomy" id="279832"/>
    <lineage>
        <taxon>Bacteria</taxon>
        <taxon>Pseudomonadati</taxon>
        <taxon>Pseudomonadota</taxon>
        <taxon>Gammaproteobacteria</taxon>
        <taxon>Cardiobacteriales</taxon>
        <taxon>Cardiobacteriaceae</taxon>
        <taxon>Suttonella</taxon>
    </lineage>
</organism>
<dbReference type="OrthoDB" id="9800582at2"/>
<reference evidence="7 8" key="1">
    <citation type="submission" date="2018-06" db="EMBL/GenBank/DDBJ databases">
        <authorList>
            <consortium name="Pathogen Informatics"/>
            <person name="Doyle S."/>
        </authorList>
    </citation>
    <scope>NUCLEOTIDE SEQUENCE [LARGE SCALE GENOMIC DNA]</scope>
    <source>
        <strain evidence="7 8">NCTC13337</strain>
    </source>
</reference>
<dbReference type="InterPro" id="IPR026590">
    <property type="entry name" value="Ssirtuin_cat_dom"/>
</dbReference>
<dbReference type="RefSeq" id="WP_072575570.1">
    <property type="nucleotide sequence ID" value="NZ_LWHB01000012.1"/>
</dbReference>
<dbReference type="SUPFAM" id="SSF52467">
    <property type="entry name" value="DHS-like NAD/FAD-binding domain"/>
    <property type="match status" value="1"/>
</dbReference>
<dbReference type="InterPro" id="IPR050134">
    <property type="entry name" value="NAD-dep_sirtuin_deacylases"/>
</dbReference>
<evidence type="ECO:0000313" key="6">
    <source>
        <dbReference type="EMBL" id="SUO95327.1"/>
    </source>
</evidence>
<protein>
    <recommendedName>
        <fullName evidence="1">protein acetyllysine N-acetyltransferase</fullName>
        <ecNumber evidence="1">2.3.1.286</ecNumber>
    </recommendedName>
</protein>
<dbReference type="PROSITE" id="PS50305">
    <property type="entry name" value="SIRTUIN"/>
    <property type="match status" value="1"/>
</dbReference>
<keyword evidence="8" id="KW-1185">Reference proteome</keyword>
<evidence type="ECO:0000256" key="2">
    <source>
        <dbReference type="ARBA" id="ARBA00022679"/>
    </source>
</evidence>
<feature type="active site" description="Proton acceptor" evidence="4">
    <location>
        <position position="135"/>
    </location>
</feature>
<accession>A0A380RB51</accession>
<dbReference type="EMBL" id="UHIC01000001">
    <property type="protein sequence ID" value="SUO95327.1"/>
    <property type="molecule type" value="Genomic_DNA"/>
</dbReference>
<dbReference type="PANTHER" id="PTHR11085:SF4">
    <property type="entry name" value="NAD-DEPENDENT PROTEIN DEACYLASE"/>
    <property type="match status" value="1"/>
</dbReference>
<dbReference type="EMBL" id="UHIC01000002">
    <property type="protein sequence ID" value="SUQ09732.1"/>
    <property type="molecule type" value="Genomic_DNA"/>
</dbReference>
<proteinExistence type="predicted"/>
<feature type="binding site" evidence="4">
    <location>
        <position position="147"/>
    </location>
    <ligand>
        <name>Zn(2+)</name>
        <dbReference type="ChEBI" id="CHEBI:29105"/>
    </ligand>
</feature>
<keyword evidence="4" id="KW-0479">Metal-binding</keyword>
<dbReference type="InterPro" id="IPR026591">
    <property type="entry name" value="Sirtuin_cat_small_dom_sf"/>
</dbReference>
<dbReference type="Proteomes" id="UP000254601">
    <property type="component" value="Unassembled WGS sequence"/>
</dbReference>
<sequence length="281" mass="32008">MELKELNARLMRAADYIRQADALLITAGAGMSVNSGLPDFRGDNGFWRAFPPLEKLGKSFVQMATPDLFYKEPTLAWGFYGWRLNAYRNTIPHEGFRILKAWSEKMKYGAFVYTSNVDGQFQKTGFDSERVVECHGSIHHLQCCLPCDKEIWSADKFFPSVNERNCTLISPLPACPHCGGMVRPNILMFNDGKWLPHRMFDQEKRFSHWIREVENLVIIELGAGTVIPTVRNFSQSYSEHFKAPLVRINTTNEQVKQAQDIGLPFGALEALQQMDNLVSPE</sequence>
<dbReference type="InterPro" id="IPR003000">
    <property type="entry name" value="Sirtuin"/>
</dbReference>
<dbReference type="GO" id="GO:0016787">
    <property type="term" value="F:hydrolase activity"/>
    <property type="evidence" value="ECO:0007669"/>
    <property type="project" value="UniProtKB-KW"/>
</dbReference>
<keyword evidence="2" id="KW-0808">Transferase</keyword>
<keyword evidence="3" id="KW-0520">NAD</keyword>
<evidence type="ECO:0000256" key="4">
    <source>
        <dbReference type="PROSITE-ProRule" id="PRU00236"/>
    </source>
</evidence>
<dbReference type="Pfam" id="PF02146">
    <property type="entry name" value="SIR2"/>
    <property type="match status" value="1"/>
</dbReference>